<evidence type="ECO:0000313" key="2">
    <source>
        <dbReference type="EMBL" id="KXS20821.1"/>
    </source>
</evidence>
<gene>
    <name evidence="2" type="ORF">M427DRAFT_345941</name>
</gene>
<sequence length="169" mass="17124">MSDKNRVTPQSSGTSRPSTVAAPARSRPSTSTSSSTSTASSISSLLASLQAARSNTTSRAPSSSAPSTSGTPTGSAGSSAAPTTAVAPANPLRESLRKTTTFGGDECIILHIGTLHARVGFAGESKPRHVFPITAPSFAKFEGNIEGSPSGRKVSISSHSVGCVSRNFF</sequence>
<protein>
    <submittedName>
        <fullName evidence="2">Uncharacterized protein</fullName>
    </submittedName>
</protein>
<evidence type="ECO:0000313" key="3">
    <source>
        <dbReference type="Proteomes" id="UP000070544"/>
    </source>
</evidence>
<dbReference type="EMBL" id="KQ965734">
    <property type="protein sequence ID" value="KXS20821.1"/>
    <property type="molecule type" value="Genomic_DNA"/>
</dbReference>
<evidence type="ECO:0000256" key="1">
    <source>
        <dbReference type="SAM" id="MobiDB-lite"/>
    </source>
</evidence>
<feature type="region of interest" description="Disordered" evidence="1">
    <location>
        <begin position="1"/>
        <end position="93"/>
    </location>
</feature>
<feature type="compositionally biased region" description="Polar residues" evidence="1">
    <location>
        <begin position="7"/>
        <end position="18"/>
    </location>
</feature>
<dbReference type="OrthoDB" id="337660at2759"/>
<name>A0A139AVQ4_GONPJ</name>
<organism evidence="2 3">
    <name type="scientific">Gonapodya prolifera (strain JEL478)</name>
    <name type="common">Monoblepharis prolifera</name>
    <dbReference type="NCBI Taxonomy" id="1344416"/>
    <lineage>
        <taxon>Eukaryota</taxon>
        <taxon>Fungi</taxon>
        <taxon>Fungi incertae sedis</taxon>
        <taxon>Chytridiomycota</taxon>
        <taxon>Chytridiomycota incertae sedis</taxon>
        <taxon>Monoblepharidomycetes</taxon>
        <taxon>Monoblepharidales</taxon>
        <taxon>Gonapodyaceae</taxon>
        <taxon>Gonapodya</taxon>
    </lineage>
</organism>
<dbReference type="Proteomes" id="UP000070544">
    <property type="component" value="Unassembled WGS sequence"/>
</dbReference>
<feature type="compositionally biased region" description="Low complexity" evidence="1">
    <location>
        <begin position="21"/>
        <end position="91"/>
    </location>
</feature>
<keyword evidence="3" id="KW-1185">Reference proteome</keyword>
<proteinExistence type="predicted"/>
<accession>A0A139AVQ4</accession>
<reference evidence="2 3" key="1">
    <citation type="journal article" date="2015" name="Genome Biol. Evol.">
        <title>Phylogenomic analyses indicate that early fungi evolved digesting cell walls of algal ancestors of land plants.</title>
        <authorList>
            <person name="Chang Y."/>
            <person name="Wang S."/>
            <person name="Sekimoto S."/>
            <person name="Aerts A.L."/>
            <person name="Choi C."/>
            <person name="Clum A."/>
            <person name="LaButti K.M."/>
            <person name="Lindquist E.A."/>
            <person name="Yee Ngan C."/>
            <person name="Ohm R.A."/>
            <person name="Salamov A.A."/>
            <person name="Grigoriev I.V."/>
            <person name="Spatafora J.W."/>
            <person name="Berbee M.L."/>
        </authorList>
    </citation>
    <scope>NUCLEOTIDE SEQUENCE [LARGE SCALE GENOMIC DNA]</scope>
    <source>
        <strain evidence="2 3">JEL478</strain>
    </source>
</reference>
<dbReference type="AlphaFoldDB" id="A0A139AVQ4"/>